<dbReference type="PANTHER" id="PTHR34294">
    <property type="entry name" value="TRANSCRIPTIONAL REGULATOR-RELATED"/>
    <property type="match status" value="1"/>
</dbReference>
<dbReference type="PANTHER" id="PTHR34294:SF1">
    <property type="entry name" value="TRANSCRIPTIONAL REGULATOR LSRR"/>
    <property type="match status" value="1"/>
</dbReference>
<dbReference type="Pfam" id="PF12802">
    <property type="entry name" value="MarR_2"/>
    <property type="match status" value="1"/>
</dbReference>
<reference evidence="8 9" key="1">
    <citation type="submission" date="2018-11" db="EMBL/GenBank/DDBJ databases">
        <title>Microbial catabolism of amino acid.</title>
        <authorList>
            <person name="Hibi M."/>
            <person name="Ogawa J."/>
        </authorList>
    </citation>
    <scope>NUCLEOTIDE SEQUENCE [LARGE SCALE GENOMIC DNA]</scope>
    <source>
        <strain evidence="8 9">C31-06</strain>
    </source>
</reference>
<evidence type="ECO:0000313" key="9">
    <source>
        <dbReference type="Proteomes" id="UP000287519"/>
    </source>
</evidence>
<comment type="caution">
    <text evidence="8">The sequence shown here is derived from an EMBL/GenBank/DDBJ whole genome shotgun (WGS) entry which is preliminary data.</text>
</comment>
<dbReference type="InterPro" id="IPR037171">
    <property type="entry name" value="NagB/RpiA_transferase-like"/>
</dbReference>
<keyword evidence="2" id="KW-0805">Transcription regulation</keyword>
<feature type="region of interest" description="Disordered" evidence="5">
    <location>
        <begin position="14"/>
        <end position="44"/>
    </location>
</feature>
<dbReference type="Proteomes" id="UP000287519">
    <property type="component" value="Unassembled WGS sequence"/>
</dbReference>
<dbReference type="AlphaFoldDB" id="A0A402CEB9"/>
<sequence>MIICSRFPEASRTHSTVPGAWRGEPVTSPIPTAPTPSLIAAPPPSTTEDLRLALRAATLYYLDGMTQAEVATRLGVSRPTAGRLVARARAQGLVRIEVQAPAHLRDALRSDEERALEEKFGLLEAVVVADSVDATGSIDDHNSFAGVGRAAASLLVRRIREGDTLGFTWGPETVAVAQGLPSGAATCASVVQLDGAVSAINYQTGTEYVLGRCAEQLQANTVRLPVPLYADASTVVSMRGDSVISKALEAGRTAEMMMFGTGAVSTSTTLFEGSFIDTDMLSVLTGLGAVGEVGGRFYRLDGTEVGGPLDERAMSVPLDDIRACGGSILVTGGVAKHQAALGALHGGLAKMLVCDIECARWLLDQ</sequence>
<dbReference type="GO" id="GO:0003700">
    <property type="term" value="F:DNA-binding transcription factor activity"/>
    <property type="evidence" value="ECO:0007669"/>
    <property type="project" value="InterPro"/>
</dbReference>
<protein>
    <submittedName>
        <fullName evidence="8">Deoxyribonucleoside regulator DeoR (Transcriptional repressor)</fullName>
    </submittedName>
</protein>
<dbReference type="InterPro" id="IPR007324">
    <property type="entry name" value="Sugar-bd_dom_put"/>
</dbReference>
<evidence type="ECO:0000256" key="5">
    <source>
        <dbReference type="SAM" id="MobiDB-lite"/>
    </source>
</evidence>
<dbReference type="Gene3D" id="1.10.10.10">
    <property type="entry name" value="Winged helix-like DNA-binding domain superfamily/Winged helix DNA-binding domain"/>
    <property type="match status" value="1"/>
</dbReference>
<keyword evidence="9" id="KW-1185">Reference proteome</keyword>
<accession>A0A402CEB9</accession>
<evidence type="ECO:0000259" key="7">
    <source>
        <dbReference type="Pfam" id="PF12802"/>
    </source>
</evidence>
<dbReference type="InterPro" id="IPR000835">
    <property type="entry name" value="HTH_MarR-typ"/>
</dbReference>
<evidence type="ECO:0000256" key="3">
    <source>
        <dbReference type="ARBA" id="ARBA00023125"/>
    </source>
</evidence>
<dbReference type="EMBL" id="BHYM01000048">
    <property type="protein sequence ID" value="GCE41956.1"/>
    <property type="molecule type" value="Genomic_DNA"/>
</dbReference>
<feature type="domain" description="HTH marR-type" evidence="7">
    <location>
        <begin position="59"/>
        <end position="97"/>
    </location>
</feature>
<evidence type="ECO:0000256" key="2">
    <source>
        <dbReference type="ARBA" id="ARBA00023015"/>
    </source>
</evidence>
<gene>
    <name evidence="8" type="ORF">Rhow_005615</name>
</gene>
<evidence type="ECO:0000256" key="4">
    <source>
        <dbReference type="ARBA" id="ARBA00023163"/>
    </source>
</evidence>
<keyword evidence="4" id="KW-0804">Transcription</keyword>
<name>A0A402CEB9_RHOWR</name>
<comment type="similarity">
    <text evidence="1">Belongs to the SorC transcriptional regulatory family.</text>
</comment>
<dbReference type="InterPro" id="IPR009057">
    <property type="entry name" value="Homeodomain-like_sf"/>
</dbReference>
<dbReference type="Pfam" id="PF04198">
    <property type="entry name" value="Sugar-bind"/>
    <property type="match status" value="1"/>
</dbReference>
<evidence type="ECO:0000259" key="6">
    <source>
        <dbReference type="Pfam" id="PF04198"/>
    </source>
</evidence>
<dbReference type="InterPro" id="IPR051054">
    <property type="entry name" value="SorC_transcr_regulators"/>
</dbReference>
<dbReference type="SUPFAM" id="SSF46689">
    <property type="entry name" value="Homeodomain-like"/>
    <property type="match status" value="1"/>
</dbReference>
<keyword evidence="3" id="KW-0238">DNA-binding</keyword>
<feature type="domain" description="Sugar-binding" evidence="6">
    <location>
        <begin position="111"/>
        <end position="363"/>
    </location>
</feature>
<dbReference type="Gene3D" id="3.40.50.1360">
    <property type="match status" value="1"/>
</dbReference>
<proteinExistence type="inferred from homology"/>
<dbReference type="GO" id="GO:0030246">
    <property type="term" value="F:carbohydrate binding"/>
    <property type="evidence" value="ECO:0007669"/>
    <property type="project" value="InterPro"/>
</dbReference>
<evidence type="ECO:0000313" key="8">
    <source>
        <dbReference type="EMBL" id="GCE41956.1"/>
    </source>
</evidence>
<evidence type="ECO:0000256" key="1">
    <source>
        <dbReference type="ARBA" id="ARBA00010466"/>
    </source>
</evidence>
<organism evidence="8 9">
    <name type="scientific">Rhodococcus wratislaviensis</name>
    <name type="common">Tsukamurella wratislaviensis</name>
    <dbReference type="NCBI Taxonomy" id="44752"/>
    <lineage>
        <taxon>Bacteria</taxon>
        <taxon>Bacillati</taxon>
        <taxon>Actinomycetota</taxon>
        <taxon>Actinomycetes</taxon>
        <taxon>Mycobacteriales</taxon>
        <taxon>Nocardiaceae</taxon>
        <taxon>Rhodococcus</taxon>
    </lineage>
</organism>
<dbReference type="SUPFAM" id="SSF100950">
    <property type="entry name" value="NagB/RpiA/CoA transferase-like"/>
    <property type="match status" value="1"/>
</dbReference>
<dbReference type="GO" id="GO:0003677">
    <property type="term" value="F:DNA binding"/>
    <property type="evidence" value="ECO:0007669"/>
    <property type="project" value="UniProtKB-KW"/>
</dbReference>
<dbReference type="InterPro" id="IPR036388">
    <property type="entry name" value="WH-like_DNA-bd_sf"/>
</dbReference>